<evidence type="ECO:0000256" key="2">
    <source>
        <dbReference type="ARBA" id="ARBA00005179"/>
    </source>
</evidence>
<keyword evidence="9" id="KW-0812">Transmembrane</keyword>
<accession>A0A9P3GQH6</accession>
<keyword evidence="6 8" id="KW-0408">Iron</keyword>
<dbReference type="CDD" id="cd11061">
    <property type="entry name" value="CYP67-like"/>
    <property type="match status" value="1"/>
</dbReference>
<keyword evidence="7" id="KW-0503">Monooxygenase</keyword>
<keyword evidence="8" id="KW-0349">Heme</keyword>
<dbReference type="PRINTS" id="PR00385">
    <property type="entry name" value="P450"/>
</dbReference>
<dbReference type="GO" id="GO:0020037">
    <property type="term" value="F:heme binding"/>
    <property type="evidence" value="ECO:0007669"/>
    <property type="project" value="InterPro"/>
</dbReference>
<feature type="binding site" description="axial binding residue" evidence="8">
    <location>
        <position position="505"/>
    </location>
    <ligand>
        <name>heme</name>
        <dbReference type="ChEBI" id="CHEBI:30413"/>
    </ligand>
    <ligandPart>
        <name>Fe</name>
        <dbReference type="ChEBI" id="CHEBI:18248"/>
    </ligandPart>
</feature>
<evidence type="ECO:0000256" key="4">
    <source>
        <dbReference type="ARBA" id="ARBA00022723"/>
    </source>
</evidence>
<dbReference type="GO" id="GO:0004497">
    <property type="term" value="F:monooxygenase activity"/>
    <property type="evidence" value="ECO:0007669"/>
    <property type="project" value="UniProtKB-KW"/>
</dbReference>
<dbReference type="PRINTS" id="PR00463">
    <property type="entry name" value="EP450I"/>
</dbReference>
<organism evidence="10 11">
    <name type="scientific">Phanerochaete sordida</name>
    <dbReference type="NCBI Taxonomy" id="48140"/>
    <lineage>
        <taxon>Eukaryota</taxon>
        <taxon>Fungi</taxon>
        <taxon>Dikarya</taxon>
        <taxon>Basidiomycota</taxon>
        <taxon>Agaricomycotina</taxon>
        <taxon>Agaricomycetes</taxon>
        <taxon>Polyporales</taxon>
        <taxon>Phanerochaetaceae</taxon>
        <taxon>Phanerochaete</taxon>
    </lineage>
</organism>
<evidence type="ECO:0000313" key="10">
    <source>
        <dbReference type="EMBL" id="GJE99306.1"/>
    </source>
</evidence>
<name>A0A9P3GQH6_9APHY</name>
<proteinExistence type="inferred from homology"/>
<gene>
    <name evidence="10" type="ORF">PsYK624_155600</name>
</gene>
<keyword evidence="9" id="KW-0472">Membrane</keyword>
<feature type="transmembrane region" description="Helical" evidence="9">
    <location>
        <begin position="71"/>
        <end position="92"/>
    </location>
</feature>
<dbReference type="InterPro" id="IPR050121">
    <property type="entry name" value="Cytochrome_P450_monoxygenase"/>
</dbReference>
<dbReference type="SUPFAM" id="SSF48264">
    <property type="entry name" value="Cytochrome P450"/>
    <property type="match status" value="1"/>
</dbReference>
<dbReference type="Gene3D" id="1.10.630.10">
    <property type="entry name" value="Cytochrome P450"/>
    <property type="match status" value="1"/>
</dbReference>
<reference evidence="10 11" key="1">
    <citation type="submission" date="2021-08" db="EMBL/GenBank/DDBJ databases">
        <title>Draft Genome Sequence of Phanerochaete sordida strain YK-624.</title>
        <authorList>
            <person name="Mori T."/>
            <person name="Dohra H."/>
            <person name="Suzuki T."/>
            <person name="Kawagishi H."/>
            <person name="Hirai H."/>
        </authorList>
    </citation>
    <scope>NUCLEOTIDE SEQUENCE [LARGE SCALE GENOMIC DNA]</scope>
    <source>
        <strain evidence="10 11">YK-624</strain>
    </source>
</reference>
<comment type="pathway">
    <text evidence="2">Secondary metabolite biosynthesis.</text>
</comment>
<dbReference type="GO" id="GO:0005506">
    <property type="term" value="F:iron ion binding"/>
    <property type="evidence" value="ECO:0007669"/>
    <property type="project" value="InterPro"/>
</dbReference>
<keyword evidence="5" id="KW-0560">Oxidoreductase</keyword>
<feature type="transmembrane region" description="Helical" evidence="9">
    <location>
        <begin position="45"/>
        <end position="65"/>
    </location>
</feature>
<dbReference type="EMBL" id="BPQB01000106">
    <property type="protein sequence ID" value="GJE99306.1"/>
    <property type="molecule type" value="Genomic_DNA"/>
</dbReference>
<dbReference type="PANTHER" id="PTHR24305">
    <property type="entry name" value="CYTOCHROME P450"/>
    <property type="match status" value="1"/>
</dbReference>
<keyword evidence="11" id="KW-1185">Reference proteome</keyword>
<evidence type="ECO:0000256" key="7">
    <source>
        <dbReference type="ARBA" id="ARBA00023033"/>
    </source>
</evidence>
<dbReference type="OrthoDB" id="6692864at2759"/>
<comment type="cofactor">
    <cofactor evidence="1 8">
        <name>heme</name>
        <dbReference type="ChEBI" id="CHEBI:30413"/>
    </cofactor>
</comment>
<protein>
    <submittedName>
        <fullName evidence="10">Cytochrome P450</fullName>
    </submittedName>
</protein>
<dbReference type="Pfam" id="PF00067">
    <property type="entry name" value="p450"/>
    <property type="match status" value="1"/>
</dbReference>
<sequence length="565" mass="63474">MSVPQLPLPAVLLHYAQVPPRNAVVVVAISALAAHMVFKRWEVMNLLVVSTLLLVLPTIVSSLLVPHFGALQGLGLGFLIFFGTLLSSITLYRVSPLHPLARYPGPVLAKVSKLYHVWRIWPGKQHIYIQRLHDRYGDMVRIGPNEVSIRDASCITPVLGAQGLPKGPMFNGRHLWPETHSLIGFRDPKEHQRRRRPWNRAFNSASVKEFNPIIQARVHELGDALAAREGQVLDLAEWIGFFTYDFMGDMVFGGWTHMVRDGADHNGLWKLIKSGLKVAFVYEHVPWLSYYAKKLPGAGSDVKQMRAMAFGQTEKRYAAGTTSRDLFYYLGNEDGAEKADPPKAVVMSDGVTALIAGSDTTSSVLASLFYCLLRSPEAYARLQAEVDKFYPRGEDALDPKHIPDMQYLEAVINEGLRLFPAVPSGSQRAPEVGKGDRVVGPYFIPEGTQTRVHFWSVHRDARNFSHPDTFWPERWLIAEGAQAQPAGFVHNANAWVPFSFGPSNCVGKNLALQEMRMLVCHLVQRLRFRFADGYDPAQYERDMEDRFVVTVGRLPVVVERRDQVI</sequence>
<evidence type="ECO:0000256" key="1">
    <source>
        <dbReference type="ARBA" id="ARBA00001971"/>
    </source>
</evidence>
<dbReference type="InterPro" id="IPR002401">
    <property type="entry name" value="Cyt_P450_E_grp-I"/>
</dbReference>
<keyword evidence="9" id="KW-1133">Transmembrane helix</keyword>
<evidence type="ECO:0000256" key="8">
    <source>
        <dbReference type="PIRSR" id="PIRSR602401-1"/>
    </source>
</evidence>
<keyword evidence="4 8" id="KW-0479">Metal-binding</keyword>
<dbReference type="InterPro" id="IPR001128">
    <property type="entry name" value="Cyt_P450"/>
</dbReference>
<evidence type="ECO:0000256" key="5">
    <source>
        <dbReference type="ARBA" id="ARBA00023002"/>
    </source>
</evidence>
<evidence type="ECO:0000313" key="11">
    <source>
        <dbReference type="Proteomes" id="UP000703269"/>
    </source>
</evidence>
<dbReference type="PANTHER" id="PTHR24305:SF187">
    <property type="entry name" value="P450, PUTATIVE (EUROFUNG)-RELATED"/>
    <property type="match status" value="1"/>
</dbReference>
<dbReference type="GO" id="GO:0016705">
    <property type="term" value="F:oxidoreductase activity, acting on paired donors, with incorporation or reduction of molecular oxygen"/>
    <property type="evidence" value="ECO:0007669"/>
    <property type="project" value="InterPro"/>
</dbReference>
<evidence type="ECO:0000256" key="9">
    <source>
        <dbReference type="SAM" id="Phobius"/>
    </source>
</evidence>
<evidence type="ECO:0000256" key="6">
    <source>
        <dbReference type="ARBA" id="ARBA00023004"/>
    </source>
</evidence>
<evidence type="ECO:0000256" key="3">
    <source>
        <dbReference type="ARBA" id="ARBA00010617"/>
    </source>
</evidence>
<dbReference type="InterPro" id="IPR036396">
    <property type="entry name" value="Cyt_P450_sf"/>
</dbReference>
<dbReference type="AlphaFoldDB" id="A0A9P3GQH6"/>
<comment type="similarity">
    <text evidence="3">Belongs to the cytochrome P450 family.</text>
</comment>
<dbReference type="Proteomes" id="UP000703269">
    <property type="component" value="Unassembled WGS sequence"/>
</dbReference>
<comment type="caution">
    <text evidence="10">The sequence shown here is derived from an EMBL/GenBank/DDBJ whole genome shotgun (WGS) entry which is preliminary data.</text>
</comment>